<dbReference type="RefSeq" id="WP_311883682.1">
    <property type="nucleotide sequence ID" value="NZ_CP119391.1"/>
</dbReference>
<reference evidence="1 2" key="1">
    <citation type="submission" date="2023-03" db="EMBL/GenBank/DDBJ databases">
        <title>Halomonas sp. nov., isolated from Korean tranditional fermented seafood 'Jeotgal'.</title>
        <authorList>
            <person name="Kim B."/>
            <person name="Shin N.-R."/>
        </authorList>
    </citation>
    <scope>NUCLEOTIDE SEQUENCE [LARGE SCALE GENOMIC DNA]</scope>
    <source>
        <strain evidence="1 2">SG2L-4</strain>
    </source>
</reference>
<sequence>MTGPQFKDFLEFNKRFCDKYAKQMEKYPYAFMLVEKELRNIESGREWLAYANFKKLSRYKPLKNFYRSYAFLVARFLSKNTLKTYVSLGRFKSLEERVKQHYGLRDESKVSKLKYPFMLIKGDAIRLSSLPVARCGYSSFYKRLLRSDFDSLSEKYLDKINRLAKNDVLKLSDLMKRLGVKRIIATGDSTSASRLLCEAAKKAGAKYFVVAHGYVQDPKLISIAPIYADRIFMWTHNQQASFQEAVQEESQKSKIFFEGSPLRVKDNQVQEELEERKFLFALEPLPKDEDQKKSFIDIVRSYARKVIECGAEPVFRLHPKDNKESESFLSLVGCGKLSSVRDVYYDIGTSRCVVISNSSVAVQSALYGVKSVQIKGLKKFDFEYTEAMSLAEFDRFIKNGMAGAGSPLIEPLSPEVFD</sequence>
<dbReference type="EMBL" id="CP119391">
    <property type="protein sequence ID" value="WNK20120.1"/>
    <property type="molecule type" value="Genomic_DNA"/>
</dbReference>
<accession>A0ABY9Z0A1</accession>
<gene>
    <name evidence="1" type="ORF">P1P91_00010</name>
</gene>
<dbReference type="Proteomes" id="UP001301869">
    <property type="component" value="Chromosome"/>
</dbReference>
<name>A0ABY9Z0A1_9GAMM</name>
<keyword evidence="2" id="KW-1185">Reference proteome</keyword>
<evidence type="ECO:0000313" key="1">
    <source>
        <dbReference type="EMBL" id="WNK20120.1"/>
    </source>
</evidence>
<protein>
    <submittedName>
        <fullName evidence="1">Uncharacterized protein</fullName>
    </submittedName>
</protein>
<evidence type="ECO:0000313" key="2">
    <source>
        <dbReference type="Proteomes" id="UP001301869"/>
    </source>
</evidence>
<organism evidence="1 2">
    <name type="scientific">Halomonas piscis</name>
    <dbReference type="NCBI Taxonomy" id="3031727"/>
    <lineage>
        <taxon>Bacteria</taxon>
        <taxon>Pseudomonadati</taxon>
        <taxon>Pseudomonadota</taxon>
        <taxon>Gammaproteobacteria</taxon>
        <taxon>Oceanospirillales</taxon>
        <taxon>Halomonadaceae</taxon>
        <taxon>Halomonas</taxon>
    </lineage>
</organism>
<proteinExistence type="predicted"/>